<dbReference type="EMBL" id="JAHUZN010000010">
    <property type="protein sequence ID" value="KAG8480363.1"/>
    <property type="molecule type" value="Genomic_DNA"/>
</dbReference>
<comment type="caution">
    <text evidence="2">The sequence shown here is derived from an EMBL/GenBank/DDBJ whole genome shotgun (WGS) entry which is preliminary data.</text>
</comment>
<name>A0A8J5Y2R6_9ROSI</name>
<dbReference type="OrthoDB" id="1001448at2759"/>
<evidence type="ECO:0000313" key="3">
    <source>
        <dbReference type="Proteomes" id="UP000701853"/>
    </source>
</evidence>
<evidence type="ECO:0000259" key="1">
    <source>
        <dbReference type="Pfam" id="PF14111"/>
    </source>
</evidence>
<dbReference type="Pfam" id="PF14111">
    <property type="entry name" value="DUF4283"/>
    <property type="match status" value="1"/>
</dbReference>
<dbReference type="AlphaFoldDB" id="A0A8J5Y2R6"/>
<sequence length="159" mass="18359">MRSRMANLRHPLRGVQISDLGDKRFFFDFFHKMDIDRVLNEDPWAFNNYLLVIHRLEDGEDPIKVRMAKGLEVIEMGWYLSLKAQSRRAVAMNSVWLREEGDSSKIQGQSNMDYDLEECTIEGGDGKKRSKKDNGNHSVSIVTNSLVIRDGRSLGRTHF</sequence>
<organism evidence="2 3">
    <name type="scientific">Gossypium anomalum</name>
    <dbReference type="NCBI Taxonomy" id="47600"/>
    <lineage>
        <taxon>Eukaryota</taxon>
        <taxon>Viridiplantae</taxon>
        <taxon>Streptophyta</taxon>
        <taxon>Embryophyta</taxon>
        <taxon>Tracheophyta</taxon>
        <taxon>Spermatophyta</taxon>
        <taxon>Magnoliopsida</taxon>
        <taxon>eudicotyledons</taxon>
        <taxon>Gunneridae</taxon>
        <taxon>Pentapetalae</taxon>
        <taxon>rosids</taxon>
        <taxon>malvids</taxon>
        <taxon>Malvales</taxon>
        <taxon>Malvaceae</taxon>
        <taxon>Malvoideae</taxon>
        <taxon>Gossypium</taxon>
    </lineage>
</organism>
<proteinExistence type="predicted"/>
<reference evidence="2 3" key="1">
    <citation type="journal article" date="2021" name="bioRxiv">
        <title>The Gossypium anomalum genome as a resource for cotton improvement and evolutionary analysis of hybrid incompatibility.</title>
        <authorList>
            <person name="Grover C.E."/>
            <person name="Yuan D."/>
            <person name="Arick M.A."/>
            <person name="Miller E.R."/>
            <person name="Hu G."/>
            <person name="Peterson D.G."/>
            <person name="Wendel J.F."/>
            <person name="Udall J.A."/>
        </authorList>
    </citation>
    <scope>NUCLEOTIDE SEQUENCE [LARGE SCALE GENOMIC DNA]</scope>
    <source>
        <strain evidence="2">JFW-Udall</strain>
        <tissue evidence="2">Leaf</tissue>
    </source>
</reference>
<evidence type="ECO:0000313" key="2">
    <source>
        <dbReference type="EMBL" id="KAG8480363.1"/>
    </source>
</evidence>
<dbReference type="InterPro" id="IPR025558">
    <property type="entry name" value="DUF4283"/>
</dbReference>
<keyword evidence="3" id="KW-1185">Reference proteome</keyword>
<accession>A0A8J5Y2R6</accession>
<protein>
    <recommendedName>
        <fullName evidence="1">DUF4283 domain-containing protein</fullName>
    </recommendedName>
</protein>
<gene>
    <name evidence="2" type="ORF">CXB51_024573</name>
</gene>
<feature type="domain" description="DUF4283" evidence="1">
    <location>
        <begin position="2"/>
        <end position="62"/>
    </location>
</feature>
<dbReference type="Proteomes" id="UP000701853">
    <property type="component" value="Chromosome 10"/>
</dbReference>